<dbReference type="HOGENOM" id="CLU_1011085_0_0_9"/>
<protein>
    <submittedName>
        <fullName evidence="1">CryBP1 protein</fullName>
    </submittedName>
</protein>
<dbReference type="AlphaFoldDB" id="L0K8H0"/>
<name>L0K8H0_HALHC</name>
<dbReference type="Pfam" id="PF07029">
    <property type="entry name" value="CryBP1"/>
    <property type="match status" value="1"/>
</dbReference>
<evidence type="ECO:0000313" key="1">
    <source>
        <dbReference type="EMBL" id="AGB40418.1"/>
    </source>
</evidence>
<keyword evidence="2" id="KW-1185">Reference proteome</keyword>
<reference evidence="2" key="1">
    <citation type="submission" date="2012-02" db="EMBL/GenBank/DDBJ databases">
        <title>The complete genome of Halobacteroides halobius DSM 5150.</title>
        <authorList>
            <person name="Lucas S."/>
            <person name="Copeland A."/>
            <person name="Lapidus A."/>
            <person name="Glavina del Rio T."/>
            <person name="Dalin E."/>
            <person name="Tice H."/>
            <person name="Bruce D."/>
            <person name="Goodwin L."/>
            <person name="Pitluck S."/>
            <person name="Peters L."/>
            <person name="Mikhailova N."/>
            <person name="Gu W."/>
            <person name="Kyrpides N."/>
            <person name="Mavromatis K."/>
            <person name="Ivanova N."/>
            <person name="Brettin T."/>
            <person name="Detter J.C."/>
            <person name="Han C."/>
            <person name="Larimer F."/>
            <person name="Land M."/>
            <person name="Hauser L."/>
            <person name="Markowitz V."/>
            <person name="Cheng J.-F."/>
            <person name="Hugenholtz P."/>
            <person name="Woyke T."/>
            <person name="Wu D."/>
            <person name="Tindall B."/>
            <person name="Pomrenke H."/>
            <person name="Brambilla E."/>
            <person name="Klenk H.-P."/>
            <person name="Eisen J.A."/>
        </authorList>
    </citation>
    <scope>NUCLEOTIDE SEQUENCE [LARGE SCALE GENOMIC DNA]</scope>
    <source>
        <strain evidence="2">ATCC 35273 / DSM 5150 / MD-1</strain>
    </source>
</reference>
<dbReference type="InterPro" id="IPR009751">
    <property type="entry name" value="CryBP1"/>
</dbReference>
<sequence>MNLITLLNFIIELCNMEQEKLKMLTECLEELRSSKRRNELWVTENLTSGTEEVAVTQDSNHEVLTPSLKGGEKMVDNEQEIIKEAIRKQAQAQCDDKCGNGNAQTDTEVEFTCVTCVPESFAVDIESLEEIRFIFNTDKLYCCLDKTTEECNIPGIGDIEVDVCVVKIVGAIEYILNAYPAVRGDKYGRGEGDIEVIPDREANVCCEGTTFVDNVVGAFAVDDPELIEDPCEELDFCDIEGVLTDISIITDEESDKQCIKFEGRFELPTIDRANY</sequence>
<dbReference type="OrthoDB" id="2129155at2"/>
<evidence type="ECO:0000313" key="2">
    <source>
        <dbReference type="Proteomes" id="UP000010880"/>
    </source>
</evidence>
<organism evidence="1 2">
    <name type="scientific">Halobacteroides halobius (strain ATCC 35273 / DSM 5150 / MD-1)</name>
    <dbReference type="NCBI Taxonomy" id="748449"/>
    <lineage>
        <taxon>Bacteria</taxon>
        <taxon>Bacillati</taxon>
        <taxon>Bacillota</taxon>
        <taxon>Clostridia</taxon>
        <taxon>Halanaerobiales</taxon>
        <taxon>Halobacteroidaceae</taxon>
        <taxon>Halobacteroides</taxon>
    </lineage>
</organism>
<dbReference type="KEGG" id="hhl:Halha_0425"/>
<dbReference type="EMBL" id="CP003359">
    <property type="protein sequence ID" value="AGB40418.1"/>
    <property type="molecule type" value="Genomic_DNA"/>
</dbReference>
<proteinExistence type="predicted"/>
<gene>
    <name evidence="1" type="ordered locus">Halha_0425</name>
</gene>
<dbReference type="Proteomes" id="UP000010880">
    <property type="component" value="Chromosome"/>
</dbReference>
<accession>L0K8H0</accession>
<dbReference type="RefSeq" id="WP_015326144.1">
    <property type="nucleotide sequence ID" value="NC_019978.1"/>
</dbReference>